<keyword evidence="5" id="KW-0507">mRNA processing</keyword>
<keyword evidence="2 5" id="KW-0863">Zinc-finger</keyword>
<dbReference type="RefSeq" id="XP_013896939.1">
    <property type="nucleotide sequence ID" value="XM_014041485.1"/>
</dbReference>
<dbReference type="GO" id="GO:0003729">
    <property type="term" value="F:mRNA binding"/>
    <property type="evidence" value="ECO:0007669"/>
    <property type="project" value="TreeGrafter"/>
</dbReference>
<dbReference type="SMART" id="SM00322">
    <property type="entry name" value="KH"/>
    <property type="match status" value="1"/>
</dbReference>
<evidence type="ECO:0000256" key="5">
    <source>
        <dbReference type="RuleBase" id="RU367126"/>
    </source>
</evidence>
<dbReference type="GO" id="GO:0005681">
    <property type="term" value="C:spliceosomal complex"/>
    <property type="evidence" value="ECO:0007669"/>
    <property type="project" value="UniProtKB-KW"/>
</dbReference>
<evidence type="ECO:0000256" key="6">
    <source>
        <dbReference type="SAM" id="MobiDB-lite"/>
    </source>
</evidence>
<dbReference type="InterPro" id="IPR047086">
    <property type="entry name" value="SF1-HH_sf"/>
</dbReference>
<feature type="compositionally biased region" description="Basic and acidic residues" evidence="6">
    <location>
        <begin position="258"/>
        <end position="276"/>
    </location>
</feature>
<organism evidence="8 9">
    <name type="scientific">Monoraphidium neglectum</name>
    <dbReference type="NCBI Taxonomy" id="145388"/>
    <lineage>
        <taxon>Eukaryota</taxon>
        <taxon>Viridiplantae</taxon>
        <taxon>Chlorophyta</taxon>
        <taxon>core chlorophytes</taxon>
        <taxon>Chlorophyceae</taxon>
        <taxon>CS clade</taxon>
        <taxon>Sphaeropleales</taxon>
        <taxon>Selenastraceae</taxon>
        <taxon>Monoraphidium</taxon>
    </lineage>
</organism>
<dbReference type="InterPro" id="IPR004087">
    <property type="entry name" value="KH_dom"/>
</dbReference>
<feature type="region of interest" description="Disordered" evidence="6">
    <location>
        <begin position="1"/>
        <end position="157"/>
    </location>
</feature>
<comment type="similarity">
    <text evidence="5">Belongs to the BBP/SF1 family.</text>
</comment>
<dbReference type="PANTHER" id="PTHR11208">
    <property type="entry name" value="RNA-BINDING PROTEIN RELATED"/>
    <property type="match status" value="1"/>
</dbReference>
<evidence type="ECO:0000256" key="2">
    <source>
        <dbReference type="ARBA" id="ARBA00022771"/>
    </source>
</evidence>
<evidence type="ECO:0000313" key="8">
    <source>
        <dbReference type="EMBL" id="KIY97919.1"/>
    </source>
</evidence>
<protein>
    <recommendedName>
        <fullName evidence="5">Branchpoint-bridging protein</fullName>
    </recommendedName>
</protein>
<evidence type="ECO:0000256" key="4">
    <source>
        <dbReference type="ARBA" id="ARBA00022884"/>
    </source>
</evidence>
<feature type="domain" description="K Homology" evidence="7">
    <location>
        <begin position="317"/>
        <end position="411"/>
    </location>
</feature>
<comment type="function">
    <text evidence="5">Necessary for the splicing of pre-mRNA. Has a role in the recognition of the branch site (5'-UACUAAC-3'), the pyrimidine tract and the 3'-splice site at the 3'-end of introns.</text>
</comment>
<feature type="compositionally biased region" description="Low complexity" evidence="6">
    <location>
        <begin position="90"/>
        <end position="99"/>
    </location>
</feature>
<proteinExistence type="inferred from homology"/>
<feature type="region of interest" description="Disordered" evidence="6">
    <location>
        <begin position="386"/>
        <end position="414"/>
    </location>
</feature>
<dbReference type="EMBL" id="KK102377">
    <property type="protein sequence ID" value="KIY97919.1"/>
    <property type="molecule type" value="Genomic_DNA"/>
</dbReference>
<dbReference type="InterPro" id="IPR032570">
    <property type="entry name" value="SF1-HH"/>
</dbReference>
<keyword evidence="3 5" id="KW-0862">Zinc</keyword>
<keyword evidence="5" id="KW-0539">Nucleus</keyword>
<dbReference type="Gene3D" id="3.30.1370.10">
    <property type="entry name" value="K Homology domain, type 1"/>
    <property type="match status" value="1"/>
</dbReference>
<dbReference type="InterPro" id="IPR055256">
    <property type="entry name" value="KH_1_KHDC4/BBP-like"/>
</dbReference>
<dbReference type="GO" id="GO:0045131">
    <property type="term" value="F:pre-mRNA branch point binding"/>
    <property type="evidence" value="ECO:0007669"/>
    <property type="project" value="UniProtKB-UniRule"/>
</dbReference>
<evidence type="ECO:0000259" key="7">
    <source>
        <dbReference type="SMART" id="SM00322"/>
    </source>
</evidence>
<dbReference type="OrthoDB" id="10021397at2759"/>
<dbReference type="InterPro" id="IPR045071">
    <property type="entry name" value="BBP-like"/>
</dbReference>
<comment type="subcellular location">
    <subcellularLocation>
        <location evidence="5">Nucleus</location>
    </subcellularLocation>
</comment>
<name>A0A0D2M2Q9_9CHLO</name>
<evidence type="ECO:0000313" key="9">
    <source>
        <dbReference type="Proteomes" id="UP000054498"/>
    </source>
</evidence>
<keyword evidence="5" id="KW-0508">mRNA splicing</keyword>
<dbReference type="GO" id="GO:0048024">
    <property type="term" value="P:regulation of mRNA splicing, via spliceosome"/>
    <property type="evidence" value="ECO:0007669"/>
    <property type="project" value="TreeGrafter"/>
</dbReference>
<dbReference type="CDD" id="cd02395">
    <property type="entry name" value="KH-I_BBP"/>
    <property type="match status" value="1"/>
</dbReference>
<dbReference type="GO" id="GO:0000398">
    <property type="term" value="P:mRNA splicing, via spliceosome"/>
    <property type="evidence" value="ECO:0007669"/>
    <property type="project" value="UniProtKB-UniRule"/>
</dbReference>
<keyword evidence="9" id="KW-1185">Reference proteome</keyword>
<feature type="region of interest" description="Disordered" evidence="6">
    <location>
        <begin position="251"/>
        <end position="276"/>
    </location>
</feature>
<reference evidence="8 9" key="1">
    <citation type="journal article" date="2013" name="BMC Genomics">
        <title>Reconstruction of the lipid metabolism for the microalga Monoraphidium neglectum from its genome sequence reveals characteristics suitable for biofuel production.</title>
        <authorList>
            <person name="Bogen C."/>
            <person name="Al-Dilaimi A."/>
            <person name="Albersmeier A."/>
            <person name="Wichmann J."/>
            <person name="Grundmann M."/>
            <person name="Rupp O."/>
            <person name="Lauersen K.J."/>
            <person name="Blifernez-Klassen O."/>
            <person name="Kalinowski J."/>
            <person name="Goesmann A."/>
            <person name="Mussgnug J.H."/>
            <person name="Kruse O."/>
        </authorList>
    </citation>
    <scope>NUCLEOTIDE SEQUENCE [LARGE SCALE GENOMIC DNA]</scope>
    <source>
        <strain evidence="8 9">SAG 48.87</strain>
    </source>
</reference>
<evidence type="ECO:0000256" key="3">
    <source>
        <dbReference type="ARBA" id="ARBA00022833"/>
    </source>
</evidence>
<dbReference type="GO" id="GO:0008270">
    <property type="term" value="F:zinc ion binding"/>
    <property type="evidence" value="ECO:0007669"/>
    <property type="project" value="UniProtKB-UniRule"/>
</dbReference>
<gene>
    <name evidence="8" type="ORF">MNEG_10041</name>
</gene>
<dbReference type="Pfam" id="PF16275">
    <property type="entry name" value="SF1-HH"/>
    <property type="match status" value="1"/>
</dbReference>
<evidence type="ECO:0000256" key="1">
    <source>
        <dbReference type="ARBA" id="ARBA00022723"/>
    </source>
</evidence>
<keyword evidence="1 5" id="KW-0479">Metal-binding</keyword>
<dbReference type="STRING" id="145388.A0A0D2M2Q9"/>
<keyword evidence="4" id="KW-0694">RNA-binding</keyword>
<dbReference type="SUPFAM" id="SSF54791">
    <property type="entry name" value="Eukaryotic type KH-domain (KH-domain type I)"/>
    <property type="match status" value="1"/>
</dbReference>
<dbReference type="PANTHER" id="PTHR11208:SF45">
    <property type="entry name" value="SPLICING FACTOR 1"/>
    <property type="match status" value="1"/>
</dbReference>
<dbReference type="Gene3D" id="6.10.140.1790">
    <property type="match status" value="1"/>
</dbReference>
<dbReference type="KEGG" id="mng:MNEG_10041"/>
<dbReference type="Proteomes" id="UP000054498">
    <property type="component" value="Unassembled WGS sequence"/>
</dbReference>
<dbReference type="InterPro" id="IPR036612">
    <property type="entry name" value="KH_dom_type_1_sf"/>
</dbReference>
<dbReference type="GeneID" id="25727164"/>
<feature type="compositionally biased region" description="Low complexity" evidence="6">
    <location>
        <begin position="106"/>
        <end position="141"/>
    </location>
</feature>
<accession>A0A0D2M2Q9</accession>
<keyword evidence="5" id="KW-0747">Spliceosome</keyword>
<dbReference type="Pfam" id="PF22675">
    <property type="entry name" value="KH-I_KHDC4-BBP"/>
    <property type="match status" value="1"/>
</dbReference>
<sequence length="414" mass="43708">MEAEGQPFLGDSGADGNGDPIIEALAVPPEGADQEGEQQLQNGTEGHDREPEHAAVPEADNGVPAVLEGAVAAAPDVDMEAEPAAPLPAPADAAADTPFALPPPDAGGAAADAAPAPLPADGAEAAPAAPADAPAGGATDAGPRKRRHVWGPPAKGEFLTLEELQAQKKKKKKSRWESTEDDMQLALVPVKNAASNALIIPGQIPKKVVVAGMEITLPGGTGGVGLGSRDPKVLALHEQLNDITRKLAVGDLDIPPEGDPRRSPSPEPVYDKSGVRLNTREIRARNKLNERRQQLMEDIIKSDPDYRPPADYKPRKFSSKIYIPINEYPGYNFIGLIIGPRGNTQKRMQTETNTKIAIRGKGSVKEGISRDVKYDYGEDEELHVLITGDNQQDGRGGAAGRAPESRALRAPLPP</sequence>
<feature type="compositionally biased region" description="Basic and acidic residues" evidence="6">
    <location>
        <begin position="45"/>
        <end position="55"/>
    </location>
</feature>
<dbReference type="AlphaFoldDB" id="A0A0D2M2Q9"/>